<evidence type="ECO:0000259" key="1">
    <source>
        <dbReference type="Pfam" id="PF06985"/>
    </source>
</evidence>
<sequence>MEDSSSDSPWVGAIRPRQAKAALVGSHVDWSLGLHWLEDCRENHEECTREKTGSLPAGFRLIDVNRRCVVETQANCQFVALSYVWGRHPDLTKLFATRSNRERLKIDGSLSVLDLPKTVEDAIEACRQLGEGYLWIDRFCILQDDLEDKGHQINAMAAIYSLAKFALIITDGDSDSGIAGISRERTQTQMREQISGFAFISEPADWREIIGGESVWSTRGWTYQEAVLPHRKLYLSESQAFFECATHVADECGAVQQAMYSPHGLNKQPWHHLYDTFYSHLARYRARSLTNPDDVYNAIDGVASALYGGFHSLLSGLPRQEFDEALLWCLDGHTDSTLQGAASNGSSPSWSWSSTDRQIALLNDTNRRSIDYCDTLTAWSRVSQDGKSLESVRTMPRGKPLSHFRENQDSCGCCRDKFDAKKDAERLLFPVLAWSQGCINRPSPFAQPHETTFAATRAGIRARWSCRHQYWLEALQDVANSPTETNIPPSPSPSTPGASIVFASVQSALFRLQGSVQRNKTSGRIFDDLCIAHPDGQPAGLLIAGDSGLGLGPEITAKSTFEFIALSVGTSKSIVLPDGRLTFRDGAGKLLHPLPVVNVMMVERTGEKSVRRISVGWIYLTSWIRAEPKFRTVFLE</sequence>
<reference evidence="2" key="1">
    <citation type="journal article" date="2023" name="Mol. Phylogenet. Evol.">
        <title>Genome-scale phylogeny and comparative genomics of the fungal order Sordariales.</title>
        <authorList>
            <person name="Hensen N."/>
            <person name="Bonometti L."/>
            <person name="Westerberg I."/>
            <person name="Brannstrom I.O."/>
            <person name="Guillou S."/>
            <person name="Cros-Aarteil S."/>
            <person name="Calhoun S."/>
            <person name="Haridas S."/>
            <person name="Kuo A."/>
            <person name="Mondo S."/>
            <person name="Pangilinan J."/>
            <person name="Riley R."/>
            <person name="LaButti K."/>
            <person name="Andreopoulos B."/>
            <person name="Lipzen A."/>
            <person name="Chen C."/>
            <person name="Yan M."/>
            <person name="Daum C."/>
            <person name="Ng V."/>
            <person name="Clum A."/>
            <person name="Steindorff A."/>
            <person name="Ohm R.A."/>
            <person name="Martin F."/>
            <person name="Silar P."/>
            <person name="Natvig D.O."/>
            <person name="Lalanne C."/>
            <person name="Gautier V."/>
            <person name="Ament-Velasquez S.L."/>
            <person name="Kruys A."/>
            <person name="Hutchinson M.I."/>
            <person name="Powell A.J."/>
            <person name="Barry K."/>
            <person name="Miller A.N."/>
            <person name="Grigoriev I.V."/>
            <person name="Debuchy R."/>
            <person name="Gladieux P."/>
            <person name="Hiltunen Thoren M."/>
            <person name="Johannesson H."/>
        </authorList>
    </citation>
    <scope>NUCLEOTIDE SEQUENCE</scope>
    <source>
        <strain evidence="2">CBS 955.72</strain>
    </source>
</reference>
<feature type="domain" description="Heterokaryon incompatibility" evidence="1">
    <location>
        <begin position="78"/>
        <end position="225"/>
    </location>
</feature>
<accession>A0AAJ0HMU7</accession>
<comment type="caution">
    <text evidence="2">The sequence shown here is derived from an EMBL/GenBank/DDBJ whole genome shotgun (WGS) entry which is preliminary data.</text>
</comment>
<organism evidence="2 3">
    <name type="scientific">Lasiosphaeria hispida</name>
    <dbReference type="NCBI Taxonomy" id="260671"/>
    <lineage>
        <taxon>Eukaryota</taxon>
        <taxon>Fungi</taxon>
        <taxon>Dikarya</taxon>
        <taxon>Ascomycota</taxon>
        <taxon>Pezizomycotina</taxon>
        <taxon>Sordariomycetes</taxon>
        <taxon>Sordariomycetidae</taxon>
        <taxon>Sordariales</taxon>
        <taxon>Lasiosphaeriaceae</taxon>
        <taxon>Lasiosphaeria</taxon>
    </lineage>
</organism>
<dbReference type="Proteomes" id="UP001275084">
    <property type="component" value="Unassembled WGS sequence"/>
</dbReference>
<dbReference type="Pfam" id="PF06985">
    <property type="entry name" value="HET"/>
    <property type="match status" value="1"/>
</dbReference>
<evidence type="ECO:0000313" key="2">
    <source>
        <dbReference type="EMBL" id="KAK3357797.1"/>
    </source>
</evidence>
<protein>
    <submittedName>
        <fullName evidence="2">Heterokaryon incompatibility protein-domain-containing protein</fullName>
    </submittedName>
</protein>
<keyword evidence="3" id="KW-1185">Reference proteome</keyword>
<proteinExistence type="predicted"/>
<evidence type="ECO:0000313" key="3">
    <source>
        <dbReference type="Proteomes" id="UP001275084"/>
    </source>
</evidence>
<dbReference type="PANTHER" id="PTHR33112">
    <property type="entry name" value="DOMAIN PROTEIN, PUTATIVE-RELATED"/>
    <property type="match status" value="1"/>
</dbReference>
<dbReference type="PANTHER" id="PTHR33112:SF12">
    <property type="entry name" value="HETEROKARYON INCOMPATIBILITY DOMAIN-CONTAINING PROTEIN"/>
    <property type="match status" value="1"/>
</dbReference>
<dbReference type="EMBL" id="JAUIQD010000003">
    <property type="protein sequence ID" value="KAK3357797.1"/>
    <property type="molecule type" value="Genomic_DNA"/>
</dbReference>
<name>A0AAJ0HMU7_9PEZI</name>
<reference evidence="2" key="2">
    <citation type="submission" date="2023-06" db="EMBL/GenBank/DDBJ databases">
        <authorList>
            <consortium name="Lawrence Berkeley National Laboratory"/>
            <person name="Haridas S."/>
            <person name="Hensen N."/>
            <person name="Bonometti L."/>
            <person name="Westerberg I."/>
            <person name="Brannstrom I.O."/>
            <person name="Guillou S."/>
            <person name="Cros-Aarteil S."/>
            <person name="Calhoun S."/>
            <person name="Kuo A."/>
            <person name="Mondo S."/>
            <person name="Pangilinan J."/>
            <person name="Riley R."/>
            <person name="Labutti K."/>
            <person name="Andreopoulos B."/>
            <person name="Lipzen A."/>
            <person name="Chen C."/>
            <person name="Yanf M."/>
            <person name="Daum C."/>
            <person name="Ng V."/>
            <person name="Clum A."/>
            <person name="Steindorff A."/>
            <person name="Ohm R."/>
            <person name="Martin F."/>
            <person name="Silar P."/>
            <person name="Natvig D."/>
            <person name="Lalanne C."/>
            <person name="Gautier V."/>
            <person name="Ament-Velasquez S.L."/>
            <person name="Kruys A."/>
            <person name="Hutchinson M.I."/>
            <person name="Powell A.J."/>
            <person name="Barry K."/>
            <person name="Miller A.N."/>
            <person name="Grigoriev I.V."/>
            <person name="Debuchy R."/>
            <person name="Gladieux P."/>
            <person name="Thoren M.H."/>
            <person name="Johannesson H."/>
        </authorList>
    </citation>
    <scope>NUCLEOTIDE SEQUENCE</scope>
    <source>
        <strain evidence="2">CBS 955.72</strain>
    </source>
</reference>
<gene>
    <name evidence="2" type="ORF">B0T25DRAFT_453004</name>
</gene>
<dbReference type="InterPro" id="IPR010730">
    <property type="entry name" value="HET"/>
</dbReference>
<dbReference type="AlphaFoldDB" id="A0AAJ0HMU7"/>